<comment type="caution">
    <text evidence="1">The sequence shown here is derived from an EMBL/GenBank/DDBJ whole genome shotgun (WGS) entry which is preliminary data.</text>
</comment>
<dbReference type="AlphaFoldDB" id="A0A5J4RPI7"/>
<dbReference type="Gene3D" id="2.60.450.10">
    <property type="entry name" value="Lipopolysaccharide (LPS) transport protein A like domain"/>
    <property type="match status" value="1"/>
</dbReference>
<organism evidence="1">
    <name type="scientific">termite gut metagenome</name>
    <dbReference type="NCBI Taxonomy" id="433724"/>
    <lineage>
        <taxon>unclassified sequences</taxon>
        <taxon>metagenomes</taxon>
        <taxon>organismal metagenomes</taxon>
    </lineage>
</organism>
<dbReference type="EMBL" id="SNRY01000902">
    <property type="protein sequence ID" value="KAA6335355.1"/>
    <property type="molecule type" value="Genomic_DNA"/>
</dbReference>
<sequence>MAIVMLLLFSCGGSQREMGEAIIERDSLPVMRTIGITSLVSDSGVTRYRIEAEEWLVYDRKKPSYWAFEKGVYLEKFDSLFNIDASVKADTAYYYDKQKLWKLIGHVNVQNLNGEKFDTDLLYWDQSTEKIYSDKLIRIEQTDRTIIGHGFTSNQQMTIYTINNIEGIFYVNETNANDSIN</sequence>
<gene>
    <name evidence="1" type="ORF">EZS27_016409</name>
</gene>
<dbReference type="Pfam" id="PF06835">
    <property type="entry name" value="LptC"/>
    <property type="match status" value="1"/>
</dbReference>
<proteinExistence type="predicted"/>
<name>A0A5J4RPI7_9ZZZZ</name>
<evidence type="ECO:0000313" key="1">
    <source>
        <dbReference type="EMBL" id="KAA6335355.1"/>
    </source>
</evidence>
<protein>
    <submittedName>
        <fullName evidence="1">Lipopolysaccharide export system protein LptC</fullName>
    </submittedName>
</protein>
<dbReference type="InterPro" id="IPR026265">
    <property type="entry name" value="LptC"/>
</dbReference>
<dbReference type="InterPro" id="IPR010664">
    <property type="entry name" value="LipoPS_assembly_LptC-rel"/>
</dbReference>
<accession>A0A5J4RPI7</accession>
<dbReference type="NCBIfam" id="TIGR04409">
    <property type="entry name" value="LptC_YrbK"/>
    <property type="match status" value="1"/>
</dbReference>
<dbReference type="GO" id="GO:0015221">
    <property type="term" value="F:lipopolysaccharide transmembrane transporter activity"/>
    <property type="evidence" value="ECO:0007669"/>
    <property type="project" value="InterPro"/>
</dbReference>
<reference evidence="1" key="1">
    <citation type="submission" date="2019-03" db="EMBL/GenBank/DDBJ databases">
        <title>Single cell metagenomics reveals metabolic interactions within the superorganism composed of flagellate Streblomastix strix and complex community of Bacteroidetes bacteria on its surface.</title>
        <authorList>
            <person name="Treitli S.C."/>
            <person name="Kolisko M."/>
            <person name="Husnik F."/>
            <person name="Keeling P."/>
            <person name="Hampl V."/>
        </authorList>
    </citation>
    <scope>NUCLEOTIDE SEQUENCE</scope>
    <source>
        <strain evidence="1">STM</strain>
    </source>
</reference>
<dbReference type="GO" id="GO:0005886">
    <property type="term" value="C:plasma membrane"/>
    <property type="evidence" value="ECO:0007669"/>
    <property type="project" value="InterPro"/>
</dbReference>